<dbReference type="PROSITE" id="PS00678">
    <property type="entry name" value="WD_REPEATS_1"/>
    <property type="match status" value="1"/>
</dbReference>
<dbReference type="InterPro" id="IPR019775">
    <property type="entry name" value="WD40_repeat_CS"/>
</dbReference>
<sequence>MNCLLTVVKYSIILIKCSLSVDVRTNGFVLSATHIPSRNLVIAGAYDDTVSIWDLTKQSEIKRIKKLPLVTA</sequence>
<dbReference type="SUPFAM" id="SSF50998">
    <property type="entry name" value="Quinoprotein alcohol dehydrogenase-like"/>
    <property type="match status" value="1"/>
</dbReference>
<dbReference type="PROSITE" id="PS50082">
    <property type="entry name" value="WD_REPEATS_2"/>
    <property type="match status" value="1"/>
</dbReference>
<dbReference type="AlphaFoldDB" id="X1CB23"/>
<feature type="non-terminal residue" evidence="1">
    <location>
        <position position="72"/>
    </location>
</feature>
<name>X1CB23_9ZZZZ</name>
<accession>X1CB23</accession>
<protein>
    <submittedName>
        <fullName evidence="1">Uncharacterized protein</fullName>
    </submittedName>
</protein>
<comment type="caution">
    <text evidence="1">The sequence shown here is derived from an EMBL/GenBank/DDBJ whole genome shotgun (WGS) entry which is preliminary data.</text>
</comment>
<dbReference type="EMBL" id="BART01023210">
    <property type="protein sequence ID" value="GAH04707.1"/>
    <property type="molecule type" value="Genomic_DNA"/>
</dbReference>
<dbReference type="InterPro" id="IPR011047">
    <property type="entry name" value="Quinoprotein_ADH-like_sf"/>
</dbReference>
<gene>
    <name evidence="1" type="ORF">S01H4_42290</name>
</gene>
<reference evidence="1" key="1">
    <citation type="journal article" date="2014" name="Front. Microbiol.">
        <title>High frequency of phylogenetically diverse reductive dehalogenase-homologous genes in deep subseafloor sedimentary metagenomes.</title>
        <authorList>
            <person name="Kawai M."/>
            <person name="Futagami T."/>
            <person name="Toyoda A."/>
            <person name="Takaki Y."/>
            <person name="Nishi S."/>
            <person name="Hori S."/>
            <person name="Arai W."/>
            <person name="Tsubouchi T."/>
            <person name="Morono Y."/>
            <person name="Uchiyama I."/>
            <person name="Ito T."/>
            <person name="Fujiyama A."/>
            <person name="Inagaki F."/>
            <person name="Takami H."/>
        </authorList>
    </citation>
    <scope>NUCLEOTIDE SEQUENCE</scope>
    <source>
        <strain evidence="1">Expedition CK06-06</strain>
    </source>
</reference>
<organism evidence="1">
    <name type="scientific">marine sediment metagenome</name>
    <dbReference type="NCBI Taxonomy" id="412755"/>
    <lineage>
        <taxon>unclassified sequences</taxon>
        <taxon>metagenomes</taxon>
        <taxon>ecological metagenomes</taxon>
    </lineage>
</organism>
<evidence type="ECO:0000313" key="1">
    <source>
        <dbReference type="EMBL" id="GAH04707.1"/>
    </source>
</evidence>
<proteinExistence type="predicted"/>
<dbReference type="InterPro" id="IPR001680">
    <property type="entry name" value="WD40_rpt"/>
</dbReference>